<dbReference type="RefSeq" id="WP_404748764.1">
    <property type="nucleotide sequence ID" value="NZ_JBJDQH010000027.1"/>
</dbReference>
<accession>A0ABW8M2P3</accession>
<organism evidence="2 3">
    <name type="scientific">Streptomyces milbemycinicus</name>
    <dbReference type="NCBI Taxonomy" id="476552"/>
    <lineage>
        <taxon>Bacteria</taxon>
        <taxon>Bacillati</taxon>
        <taxon>Actinomycetota</taxon>
        <taxon>Actinomycetes</taxon>
        <taxon>Kitasatosporales</taxon>
        <taxon>Streptomycetaceae</taxon>
        <taxon>Streptomyces</taxon>
    </lineage>
</organism>
<sequence length="131" mass="13914">MLLDERVDLGPQGAPAGLRAQSILSLQAPGDHGRQEVQGDRGEGGDVGRGQLASAGAEVGQPAGEHPAHAATPADRDREQALHRLLRQWQQLVTKLHSQLRPAVLEGAAVGIEGTTAVQHHEYLFLKLDTS</sequence>
<evidence type="ECO:0000313" key="2">
    <source>
        <dbReference type="EMBL" id="MFK4272452.1"/>
    </source>
</evidence>
<feature type="region of interest" description="Disordered" evidence="1">
    <location>
        <begin position="1"/>
        <end position="77"/>
    </location>
</feature>
<evidence type="ECO:0000256" key="1">
    <source>
        <dbReference type="SAM" id="MobiDB-lite"/>
    </source>
</evidence>
<reference evidence="2 3" key="1">
    <citation type="submission" date="2024-11" db="EMBL/GenBank/DDBJ databases">
        <title>The Natural Products Discovery Center: Release of the First 8490 Sequenced Strains for Exploring Actinobacteria Biosynthetic Diversity.</title>
        <authorList>
            <person name="Kalkreuter E."/>
            <person name="Kautsar S.A."/>
            <person name="Yang D."/>
            <person name="Bader C.D."/>
            <person name="Teijaro C.N."/>
            <person name="Fluegel L."/>
            <person name="Davis C.M."/>
            <person name="Simpson J.R."/>
            <person name="Lauterbach L."/>
            <person name="Steele A.D."/>
            <person name="Gui C."/>
            <person name="Meng S."/>
            <person name="Li G."/>
            <person name="Viehrig K."/>
            <person name="Ye F."/>
            <person name="Su P."/>
            <person name="Kiefer A.F."/>
            <person name="Nichols A."/>
            <person name="Cepeda A.J."/>
            <person name="Yan W."/>
            <person name="Fan B."/>
            <person name="Jiang Y."/>
            <person name="Adhikari A."/>
            <person name="Zheng C.-J."/>
            <person name="Schuster L."/>
            <person name="Cowan T.M."/>
            <person name="Smanski M.J."/>
            <person name="Chevrette M.G."/>
            <person name="De Carvalho L.P.S."/>
            <person name="Shen B."/>
        </authorList>
    </citation>
    <scope>NUCLEOTIDE SEQUENCE [LARGE SCALE GENOMIC DNA]</scope>
    <source>
        <strain evidence="2 3">NPDC020863</strain>
    </source>
</reference>
<dbReference type="Proteomes" id="UP001620295">
    <property type="component" value="Unassembled WGS sequence"/>
</dbReference>
<keyword evidence="3" id="KW-1185">Reference proteome</keyword>
<dbReference type="EMBL" id="JBJDQH010000027">
    <property type="protein sequence ID" value="MFK4272452.1"/>
    <property type="molecule type" value="Genomic_DNA"/>
</dbReference>
<evidence type="ECO:0000313" key="3">
    <source>
        <dbReference type="Proteomes" id="UP001620295"/>
    </source>
</evidence>
<comment type="caution">
    <text evidence="2">The sequence shown here is derived from an EMBL/GenBank/DDBJ whole genome shotgun (WGS) entry which is preliminary data.</text>
</comment>
<name>A0ABW8M2P3_9ACTN</name>
<gene>
    <name evidence="2" type="ORF">ACI2L5_47360</name>
</gene>
<proteinExistence type="predicted"/>
<protein>
    <submittedName>
        <fullName evidence="2">Uncharacterized protein</fullName>
    </submittedName>
</protein>
<feature type="compositionally biased region" description="Basic and acidic residues" evidence="1">
    <location>
        <begin position="31"/>
        <end position="46"/>
    </location>
</feature>